<sequence>MEISKIYFQKLLKVYPLIGNNIFPKVSKNCAFVNVPPNDQIIGIPNSDLHIYVSYANDNNDAIASATCCEYSNGKTVRPIFGMVQFNLSNMKTDSGDAAIFENDLETTIHEILHILGFSVYAMQFWIDPDTGKSYGTNFNDKLLKTKNYRGIQTTILVSKNVVEVTRKYYNCPTVEGMQLENEGSLGTISSHWEKTVIFNEMMVGDDVSDSVLSIFTIALLKDTGFYTEVNENMADNIFWGKGKGCDFLENACQSTIEYPEYPKQNDQFQCTFEYEGMGVGNSVVFSDGCALIKLFLYTLCTNPNSITNKDIKQYEQSRLSNYSTQSKCFKSTAKKSNSVYNDTQFRCHQFKCSSDASEISVVFPEIDLSVLCGKGEQNIQKDIDPSGQKAQGKVTCPQDYERFCNYTPICPNFCSEKGVCVNGQCICKSGFGGVDCSINCSGVVDNETCIQGPCPQGKFLNTDNTCKSDCPLGSFGRADKCEPCDSSCSRCTGPSSNECTQCQFMTLLQGNQCVDKCNEKQGYFPNQTLGICEYLWTNICYGNCKICQKNNQHQCVTCNEGFFYYNDSKQCLSECPLGYFANQENQFCEKLLLGCLQQNNPNTCSQCDTANGFRLGLDQKCTLCFSPCSSCNPDRLTQCFVCEGSKLVSIDGSCVDECPEASYYSDRRKKCQKCSTGCQKCNYIGCNECYEGYYVYYENKSCLQCVNKYPYCQSCDYHQCNKCINGYQLNQTKKQCIQITSGGLTDEITEKQCPNQCEKCSQPGECLECKAGFYEDKASKSCVKCRNKFSNCYKCTETSCINCIQGFQYDELQKQCLEINNVDETTEIECPNECKKCSKSKICLECQDGFYDYSVDNPTIQTIQCLKCTIKFSKCSSCTPSICLKCFPGYEYYDYEDKCIQVNKNATDCNEGCTLCGQNSMCLKCMDGFYQDFLYVQDFKYKICYECSIKFSNCIKCDSIQCTDCNTGYNLNNSSKQCEINQHSRFLNQVQRNDQ</sequence>
<dbReference type="GO" id="GO:0016020">
    <property type="term" value="C:membrane"/>
    <property type="evidence" value="ECO:0007669"/>
    <property type="project" value="InterPro"/>
</dbReference>
<accession>G0R5F7</accession>
<dbReference type="GO" id="GO:0004252">
    <property type="term" value="F:serine-type endopeptidase activity"/>
    <property type="evidence" value="ECO:0007669"/>
    <property type="project" value="UniProtKB-EC"/>
</dbReference>
<feature type="binding site" evidence="10">
    <location>
        <position position="114"/>
    </location>
    <ligand>
        <name>Zn(2+)</name>
        <dbReference type="ChEBI" id="CHEBI:29105"/>
        <note>catalytic</note>
    </ligand>
</feature>
<feature type="active site" evidence="9">
    <location>
        <position position="111"/>
    </location>
</feature>
<evidence type="ECO:0000256" key="1">
    <source>
        <dbReference type="ARBA" id="ARBA00005860"/>
    </source>
</evidence>
<evidence type="ECO:0000256" key="5">
    <source>
        <dbReference type="ARBA" id="ARBA00022833"/>
    </source>
</evidence>
<dbReference type="eggNOG" id="KOG2556">
    <property type="taxonomic scope" value="Eukaryota"/>
</dbReference>
<gene>
    <name evidence="12" type="ORF">IMG5_198410</name>
</gene>
<dbReference type="GO" id="GO:0004222">
    <property type="term" value="F:metalloendopeptidase activity"/>
    <property type="evidence" value="ECO:0007669"/>
    <property type="project" value="InterPro"/>
</dbReference>
<dbReference type="InterPro" id="IPR009030">
    <property type="entry name" value="Growth_fac_rcpt_cys_sf"/>
</dbReference>
<dbReference type="InParanoid" id="G0R5F7"/>
<evidence type="ECO:0000259" key="11">
    <source>
        <dbReference type="PROSITE" id="PS00022"/>
    </source>
</evidence>
<dbReference type="FunFam" id="3.90.132.10:FF:000001">
    <property type="entry name" value="leishmanolysin-like peptidase isoform X2"/>
    <property type="match status" value="1"/>
</dbReference>
<dbReference type="Gene3D" id="3.10.170.20">
    <property type="match status" value="1"/>
</dbReference>
<evidence type="ECO:0000256" key="2">
    <source>
        <dbReference type="ARBA" id="ARBA00022670"/>
    </source>
</evidence>
<name>G0R5F7_ICHMU</name>
<evidence type="ECO:0000256" key="3">
    <source>
        <dbReference type="ARBA" id="ARBA00022723"/>
    </source>
</evidence>
<dbReference type="Gene3D" id="3.90.132.10">
    <property type="entry name" value="Leishmanolysin , domain 2"/>
    <property type="match status" value="1"/>
</dbReference>
<feature type="binding site" evidence="10">
    <location>
        <position position="110"/>
    </location>
    <ligand>
        <name>Zn(2+)</name>
        <dbReference type="ChEBI" id="CHEBI:29105"/>
        <note>catalytic</note>
    </ligand>
</feature>
<dbReference type="Proteomes" id="UP000008983">
    <property type="component" value="Unassembled WGS sequence"/>
</dbReference>
<dbReference type="GO" id="GO:0006508">
    <property type="term" value="P:proteolysis"/>
    <property type="evidence" value="ECO:0007669"/>
    <property type="project" value="UniProtKB-KW"/>
</dbReference>
<dbReference type="PANTHER" id="PTHR10942:SF0">
    <property type="entry name" value="LEISHMANOLYSIN-LIKE PEPTIDASE"/>
    <property type="match status" value="1"/>
</dbReference>
<dbReference type="InterPro" id="IPR000742">
    <property type="entry name" value="EGF"/>
</dbReference>
<proteinExistence type="inferred from homology"/>
<dbReference type="EC" id="3.4.24.36" evidence="12"/>
<dbReference type="GeneID" id="14903362"/>
<dbReference type="Pfam" id="PF01457">
    <property type="entry name" value="Peptidase_M8"/>
    <property type="match status" value="1"/>
</dbReference>
<keyword evidence="4 12" id="KW-0378">Hydrolase</keyword>
<dbReference type="SUPFAM" id="SSF57184">
    <property type="entry name" value="Growth factor receptor domain"/>
    <property type="match status" value="4"/>
</dbReference>
<dbReference type="OrthoDB" id="527990at2759"/>
<dbReference type="AlphaFoldDB" id="G0R5F7"/>
<dbReference type="PANTHER" id="PTHR10942">
    <property type="entry name" value="LEISHMANOLYSIN-LIKE PEPTIDASE"/>
    <property type="match status" value="1"/>
</dbReference>
<dbReference type="OMA" id="PANMFNA"/>
<keyword evidence="13" id="KW-1185">Reference proteome</keyword>
<dbReference type="STRING" id="857967.G0R5F7"/>
<dbReference type="SMART" id="SM00261">
    <property type="entry name" value="FU"/>
    <property type="match status" value="9"/>
</dbReference>
<keyword evidence="8" id="KW-0325">Glycoprotein</keyword>
<evidence type="ECO:0000256" key="4">
    <source>
        <dbReference type="ARBA" id="ARBA00022801"/>
    </source>
</evidence>
<keyword evidence="2" id="KW-0645">Protease</keyword>
<keyword evidence="3 10" id="KW-0479">Metal-binding</keyword>
<reference evidence="12 13" key="1">
    <citation type="submission" date="2011-07" db="EMBL/GenBank/DDBJ databases">
        <authorList>
            <person name="Coyne R."/>
            <person name="Brami D."/>
            <person name="Johnson J."/>
            <person name="Hostetler J."/>
            <person name="Hannick L."/>
            <person name="Clark T."/>
            <person name="Cassidy-Hanley D."/>
            <person name="Inman J."/>
        </authorList>
    </citation>
    <scope>NUCLEOTIDE SEQUENCE [LARGE SCALE GENOMIC DNA]</scope>
    <source>
        <strain evidence="12 13">G5</strain>
    </source>
</reference>
<evidence type="ECO:0000256" key="8">
    <source>
        <dbReference type="ARBA" id="ARBA00023180"/>
    </source>
</evidence>
<dbReference type="GO" id="GO:0007155">
    <property type="term" value="P:cell adhesion"/>
    <property type="evidence" value="ECO:0007669"/>
    <property type="project" value="InterPro"/>
</dbReference>
<evidence type="ECO:0000256" key="9">
    <source>
        <dbReference type="PIRSR" id="PIRSR601577-1"/>
    </source>
</evidence>
<comment type="cofactor">
    <cofactor evidence="10">
        <name>Zn(2+)</name>
        <dbReference type="ChEBI" id="CHEBI:29105"/>
    </cofactor>
    <text evidence="10">Binds 1 zinc ion per subunit.</text>
</comment>
<dbReference type="Gene3D" id="2.10.220.10">
    <property type="entry name" value="Hormone Receptor, Insulin-like Growth Factor Receptor 1, Chain A, domain 2"/>
    <property type="match status" value="3"/>
</dbReference>
<dbReference type="GO" id="GO:0046872">
    <property type="term" value="F:metal ion binding"/>
    <property type="evidence" value="ECO:0007669"/>
    <property type="project" value="UniProtKB-KW"/>
</dbReference>
<dbReference type="SUPFAM" id="SSF55486">
    <property type="entry name" value="Metalloproteases ('zincins'), catalytic domain"/>
    <property type="match status" value="1"/>
</dbReference>
<dbReference type="EC" id="3.4.24.86" evidence="12"/>
<evidence type="ECO:0000256" key="6">
    <source>
        <dbReference type="ARBA" id="ARBA00023049"/>
    </source>
</evidence>
<dbReference type="eggNOG" id="KOG3525">
    <property type="taxonomic scope" value="Eukaryota"/>
</dbReference>
<feature type="binding site" evidence="10">
    <location>
        <position position="192"/>
    </location>
    <ligand>
        <name>Zn(2+)</name>
        <dbReference type="ChEBI" id="CHEBI:29105"/>
        <note>catalytic</note>
    </ligand>
</feature>
<dbReference type="InterPro" id="IPR041161">
    <property type="entry name" value="EGF_Tenascin"/>
</dbReference>
<dbReference type="EC" id="3.4.21.75" evidence="12"/>
<organism evidence="12 13">
    <name type="scientific">Ichthyophthirius multifiliis</name>
    <name type="common">White spot disease agent</name>
    <name type="synonym">Ich</name>
    <dbReference type="NCBI Taxonomy" id="5932"/>
    <lineage>
        <taxon>Eukaryota</taxon>
        <taxon>Sar</taxon>
        <taxon>Alveolata</taxon>
        <taxon>Ciliophora</taxon>
        <taxon>Intramacronucleata</taxon>
        <taxon>Oligohymenophorea</taxon>
        <taxon>Hymenostomatida</taxon>
        <taxon>Ophryoglenina</taxon>
        <taxon>Ichthyophthirius</taxon>
    </lineage>
</organism>
<keyword evidence="7" id="KW-1015">Disulfide bond</keyword>
<dbReference type="PROSITE" id="PS00022">
    <property type="entry name" value="EGF_1"/>
    <property type="match status" value="1"/>
</dbReference>
<protein>
    <submittedName>
        <fullName evidence="12">Leishmanolysin family protein, putative</fullName>
        <ecNumber evidence="12">3.4.21.75</ecNumber>
        <ecNumber evidence="12">3.4.24.36</ecNumber>
        <ecNumber evidence="12">3.4.24.86</ecNumber>
    </submittedName>
</protein>
<evidence type="ECO:0000313" key="12">
    <source>
        <dbReference type="EMBL" id="EGR27298.1"/>
    </source>
</evidence>
<dbReference type="RefSeq" id="XP_004024182.1">
    <property type="nucleotide sequence ID" value="XM_004024133.1"/>
</dbReference>
<dbReference type="EMBL" id="GL984372">
    <property type="protein sequence ID" value="EGR27298.1"/>
    <property type="molecule type" value="Genomic_DNA"/>
</dbReference>
<evidence type="ECO:0000313" key="13">
    <source>
        <dbReference type="Proteomes" id="UP000008983"/>
    </source>
</evidence>
<dbReference type="Pfam" id="PF18720">
    <property type="entry name" value="EGF_Tenascin"/>
    <property type="match status" value="1"/>
</dbReference>
<evidence type="ECO:0000256" key="7">
    <source>
        <dbReference type="ARBA" id="ARBA00023157"/>
    </source>
</evidence>
<evidence type="ECO:0000256" key="10">
    <source>
        <dbReference type="PIRSR" id="PIRSR601577-2"/>
    </source>
</evidence>
<dbReference type="FunFam" id="2.10.25.10:FF:000001">
    <property type="entry name" value="Tenascin C"/>
    <property type="match status" value="1"/>
</dbReference>
<dbReference type="InterPro" id="IPR006212">
    <property type="entry name" value="Furin_repeat"/>
</dbReference>
<comment type="similarity">
    <text evidence="1">Belongs to the peptidase M8 family.</text>
</comment>
<keyword evidence="5 10" id="KW-0862">Zinc</keyword>
<dbReference type="GO" id="GO:0005737">
    <property type="term" value="C:cytoplasm"/>
    <property type="evidence" value="ECO:0007669"/>
    <property type="project" value="TreeGrafter"/>
</dbReference>
<feature type="domain" description="EGF-like" evidence="11">
    <location>
        <begin position="426"/>
        <end position="437"/>
    </location>
</feature>
<dbReference type="InterPro" id="IPR001577">
    <property type="entry name" value="Peptidase_M8"/>
</dbReference>
<keyword evidence="6 10" id="KW-0482">Metalloprotease</keyword>
<dbReference type="SMART" id="SM00181">
    <property type="entry name" value="EGF"/>
    <property type="match status" value="6"/>
</dbReference>
<dbReference type="CDD" id="cd00064">
    <property type="entry name" value="FU"/>
    <property type="match status" value="2"/>
</dbReference>